<feature type="compositionally biased region" description="Low complexity" evidence="1">
    <location>
        <begin position="60"/>
        <end position="74"/>
    </location>
</feature>
<reference evidence="4" key="1">
    <citation type="submission" date="2016-06" db="UniProtKB">
        <authorList>
            <consortium name="WormBaseParasite"/>
        </authorList>
    </citation>
    <scope>IDENTIFICATION</scope>
</reference>
<name>A0A183E5U6_9BILA</name>
<feature type="compositionally biased region" description="Polar residues" evidence="1">
    <location>
        <begin position="87"/>
        <end position="96"/>
    </location>
</feature>
<proteinExistence type="predicted"/>
<feature type="compositionally biased region" description="Basic and acidic residues" evidence="1">
    <location>
        <begin position="77"/>
        <end position="86"/>
    </location>
</feature>
<dbReference type="WBParaSite" id="GPUH_0001635901-mRNA-1">
    <property type="protein sequence ID" value="GPUH_0001635901-mRNA-1"/>
    <property type="gene ID" value="GPUH_0001635901"/>
</dbReference>
<accession>A0A183E5U6</accession>
<dbReference type="AlphaFoldDB" id="A0A183E5U6"/>
<gene>
    <name evidence="2" type="ORF">GPUH_LOCUS16337</name>
</gene>
<evidence type="ECO:0000313" key="4">
    <source>
        <dbReference type="WBParaSite" id="GPUH_0001635901-mRNA-1"/>
    </source>
</evidence>
<evidence type="ECO:0000313" key="3">
    <source>
        <dbReference type="Proteomes" id="UP000271098"/>
    </source>
</evidence>
<protein>
    <submittedName>
        <fullName evidence="2 4">Uncharacterized protein</fullName>
    </submittedName>
</protein>
<dbReference type="Proteomes" id="UP000271098">
    <property type="component" value="Unassembled WGS sequence"/>
</dbReference>
<sequence length="273" mass="30352">MWCSVSESIVVNGGSTAFTTMKHTDRKDDIPNCPSIDEIVNMPTPTVTAKSEVSPKTSIPPTTASVVTATPPSSDKTAIETDKMSTAREQSPQNPTDHGAMMGNSRILRAQQQNRLKARGRRRRFMDDICARCSNAVKNPASDTADDDIPKSFNVEDICAVADSDQLDDDISLQRFSHAIYQILDDFCILICKILDLSKMHPVSVLKPNQVLKILLDEEWAMGSKKGRGREGKQLWEEEDKAKGRRTTCTDPKVFSNKALKNNIFKLLNFYAT</sequence>
<keyword evidence="3" id="KW-1185">Reference proteome</keyword>
<dbReference type="OrthoDB" id="5868829at2759"/>
<evidence type="ECO:0000313" key="2">
    <source>
        <dbReference type="EMBL" id="VDN27684.1"/>
    </source>
</evidence>
<evidence type="ECO:0000256" key="1">
    <source>
        <dbReference type="SAM" id="MobiDB-lite"/>
    </source>
</evidence>
<organism evidence="4">
    <name type="scientific">Gongylonema pulchrum</name>
    <dbReference type="NCBI Taxonomy" id="637853"/>
    <lineage>
        <taxon>Eukaryota</taxon>
        <taxon>Metazoa</taxon>
        <taxon>Ecdysozoa</taxon>
        <taxon>Nematoda</taxon>
        <taxon>Chromadorea</taxon>
        <taxon>Rhabditida</taxon>
        <taxon>Spirurina</taxon>
        <taxon>Spiruromorpha</taxon>
        <taxon>Spiruroidea</taxon>
        <taxon>Gongylonematidae</taxon>
        <taxon>Gongylonema</taxon>
    </lineage>
</organism>
<dbReference type="EMBL" id="UYRT01083613">
    <property type="protein sequence ID" value="VDN27684.1"/>
    <property type="molecule type" value="Genomic_DNA"/>
</dbReference>
<feature type="compositionally biased region" description="Polar residues" evidence="1">
    <location>
        <begin position="46"/>
        <end position="59"/>
    </location>
</feature>
<feature type="region of interest" description="Disordered" evidence="1">
    <location>
        <begin position="46"/>
        <end position="101"/>
    </location>
</feature>
<reference evidence="2 3" key="2">
    <citation type="submission" date="2018-11" db="EMBL/GenBank/DDBJ databases">
        <authorList>
            <consortium name="Pathogen Informatics"/>
        </authorList>
    </citation>
    <scope>NUCLEOTIDE SEQUENCE [LARGE SCALE GENOMIC DNA]</scope>
</reference>